<organism evidence="11 12">
    <name type="scientific">Sphingomonas swuensis</name>
    <dbReference type="NCBI Taxonomy" id="977800"/>
    <lineage>
        <taxon>Bacteria</taxon>
        <taxon>Pseudomonadati</taxon>
        <taxon>Pseudomonadota</taxon>
        <taxon>Alphaproteobacteria</taxon>
        <taxon>Sphingomonadales</taxon>
        <taxon>Sphingomonadaceae</taxon>
        <taxon>Sphingomonas</taxon>
    </lineage>
</organism>
<comment type="catalytic activity">
    <reaction evidence="1">
        <text>ATP + protein L-histidine = ADP + protein N-phospho-L-histidine.</text>
        <dbReference type="EC" id="2.7.13.3"/>
    </reaction>
</comment>
<evidence type="ECO:0000259" key="8">
    <source>
        <dbReference type="PROSITE" id="PS50110"/>
    </source>
</evidence>
<accession>A0ABP7T0H4</accession>
<dbReference type="PRINTS" id="PR00344">
    <property type="entry name" value="BCTRLSENSOR"/>
</dbReference>
<keyword evidence="12" id="KW-1185">Reference proteome</keyword>
<feature type="domain" description="Response regulatory" evidence="8">
    <location>
        <begin position="588"/>
        <end position="696"/>
    </location>
</feature>
<proteinExistence type="predicted"/>
<evidence type="ECO:0000256" key="3">
    <source>
        <dbReference type="ARBA" id="ARBA00022553"/>
    </source>
</evidence>
<feature type="region of interest" description="Disordered" evidence="6">
    <location>
        <begin position="1"/>
        <end position="21"/>
    </location>
</feature>
<comment type="caution">
    <text evidence="11">The sequence shown here is derived from an EMBL/GenBank/DDBJ whole genome shotgun (WGS) entry which is preliminary data.</text>
</comment>
<dbReference type="InterPro" id="IPR013656">
    <property type="entry name" value="PAS_4"/>
</dbReference>
<dbReference type="Pfam" id="PF08448">
    <property type="entry name" value="PAS_4"/>
    <property type="match status" value="2"/>
</dbReference>
<dbReference type="SMART" id="SM00387">
    <property type="entry name" value="HATPase_c"/>
    <property type="match status" value="1"/>
</dbReference>
<dbReference type="NCBIfam" id="TIGR00229">
    <property type="entry name" value="sensory_box"/>
    <property type="match status" value="1"/>
</dbReference>
<dbReference type="SUPFAM" id="SSF55785">
    <property type="entry name" value="PYP-like sensor domain (PAS domain)"/>
    <property type="match status" value="2"/>
</dbReference>
<evidence type="ECO:0000259" key="9">
    <source>
        <dbReference type="PROSITE" id="PS50112"/>
    </source>
</evidence>
<dbReference type="Pfam" id="PF02518">
    <property type="entry name" value="HATPase_c"/>
    <property type="match status" value="1"/>
</dbReference>
<dbReference type="CDD" id="cd00130">
    <property type="entry name" value="PAS"/>
    <property type="match status" value="1"/>
</dbReference>
<dbReference type="InterPro" id="IPR000700">
    <property type="entry name" value="PAS-assoc_C"/>
</dbReference>
<evidence type="ECO:0000256" key="4">
    <source>
        <dbReference type="PROSITE-ProRule" id="PRU00169"/>
    </source>
</evidence>
<dbReference type="PANTHER" id="PTHR43065">
    <property type="entry name" value="SENSOR HISTIDINE KINASE"/>
    <property type="match status" value="1"/>
</dbReference>
<feature type="coiled-coil region" evidence="5">
    <location>
        <begin position="276"/>
        <end position="328"/>
    </location>
</feature>
<dbReference type="InterPro" id="IPR035965">
    <property type="entry name" value="PAS-like_dom_sf"/>
</dbReference>
<evidence type="ECO:0000259" key="10">
    <source>
        <dbReference type="PROSITE" id="PS50113"/>
    </source>
</evidence>
<dbReference type="CDD" id="cd00082">
    <property type="entry name" value="HisKA"/>
    <property type="match status" value="1"/>
</dbReference>
<evidence type="ECO:0000256" key="5">
    <source>
        <dbReference type="SAM" id="Coils"/>
    </source>
</evidence>
<name>A0ABP7T0H4_9SPHN</name>
<dbReference type="SMART" id="SM00448">
    <property type="entry name" value="REC"/>
    <property type="match status" value="1"/>
</dbReference>
<keyword evidence="5" id="KW-0175">Coiled coil</keyword>
<dbReference type="EC" id="2.7.13.3" evidence="2"/>
<dbReference type="InterPro" id="IPR005467">
    <property type="entry name" value="His_kinase_dom"/>
</dbReference>
<dbReference type="SUPFAM" id="SSF47384">
    <property type="entry name" value="Homodimeric domain of signal transducing histidine kinase"/>
    <property type="match status" value="1"/>
</dbReference>
<dbReference type="PROSITE" id="PS50113">
    <property type="entry name" value="PAC"/>
    <property type="match status" value="1"/>
</dbReference>
<evidence type="ECO:0000256" key="6">
    <source>
        <dbReference type="SAM" id="MobiDB-lite"/>
    </source>
</evidence>
<evidence type="ECO:0000256" key="1">
    <source>
        <dbReference type="ARBA" id="ARBA00000085"/>
    </source>
</evidence>
<dbReference type="InterPro" id="IPR003594">
    <property type="entry name" value="HATPase_dom"/>
</dbReference>
<dbReference type="SUPFAM" id="SSF55874">
    <property type="entry name" value="ATPase domain of HSP90 chaperone/DNA topoisomerase II/histidine kinase"/>
    <property type="match status" value="1"/>
</dbReference>
<dbReference type="RefSeq" id="WP_344707110.1">
    <property type="nucleotide sequence ID" value="NZ_BAABBQ010000001.1"/>
</dbReference>
<evidence type="ECO:0000259" key="7">
    <source>
        <dbReference type="PROSITE" id="PS50109"/>
    </source>
</evidence>
<sequence>MVGPDENGPTAANAAPARRGSSIDRVASAQTALMEVAEFTGDLIGLCDDQGRLEYLNPAGQQLVGIDSADIFPVRLTDYLVPEQQHLIDEVVVPIARETGVWEGEMQLANARTGDVVDVQRSTYARRDDSGNVTGFVTVMRDITRQKAQERRLRRQVATFETLIASNPFGVYLVDSDFRLRVASKGAEKVFANIVPLIGRDFAEVIRLLWPEPFATEFIGHFRQTLETGLPYAAPDTTERRADIPTTESYDWRIERVLLPDDTHGVVCYFYDLTEREQWTRLLAEREEQLRILTDDLERRVRARTSSLNQANDRLASEVERREAIQSAYLQSQKLEALGQLTSGIAHDFNNVLGAVIGGFTIIENRATDPRIQQIVAMGLSAAKRGASLVRQLLAFARLEDVVPQVVDMAAALNEISDLIQHGGRGRMTVTFDCDDDGWPVLADPAQLQSALLNLAHNASDAMDGKGHLTIRVCNAPASTTGHPPELDGRDAVRIDVVDDGPGIDGATLQRITEPFFTTKAPGRGTGLGLAMVKRFIEQSGGALRIESMVGEGSTFSLFLPRASIEGEAAAVGEDRTELEQSARPFETVLLVDDDEELCGILAAGLSDGGFDVLTAPDGPAALQLLKTRSVDILVTDVDMPGMSGVELVRDVRAIRHDKACLLMTGHGKDSDAPGEEVLHKPFDALQLQARIRHMLVERERQAIEAERIARLALRLRSTCATTLFEHWLAVRETRSIPLFDRFDLASCTEPHRIVVAEVDLGKVPIDFTFTLIGDSLRERYGKTAAGLELLVSGNDTPAAREAAYRRCALTARPSYEFARIDLGNGLVESFERLLLPFSSDGMTVDRIVGAVIIDQLPAGDEE</sequence>
<dbReference type="Proteomes" id="UP001500235">
    <property type="component" value="Unassembled WGS sequence"/>
</dbReference>
<dbReference type="EMBL" id="BAABBQ010000001">
    <property type="protein sequence ID" value="GAA4018964.1"/>
    <property type="molecule type" value="Genomic_DNA"/>
</dbReference>
<reference evidence="12" key="1">
    <citation type="journal article" date="2019" name="Int. J. Syst. Evol. Microbiol.">
        <title>The Global Catalogue of Microorganisms (GCM) 10K type strain sequencing project: providing services to taxonomists for standard genome sequencing and annotation.</title>
        <authorList>
            <consortium name="The Broad Institute Genomics Platform"/>
            <consortium name="The Broad Institute Genome Sequencing Center for Infectious Disease"/>
            <person name="Wu L."/>
            <person name="Ma J."/>
        </authorList>
    </citation>
    <scope>NUCLEOTIDE SEQUENCE [LARGE SCALE GENOMIC DNA]</scope>
    <source>
        <strain evidence="12">JCM 17563</strain>
    </source>
</reference>
<dbReference type="Gene3D" id="3.30.450.20">
    <property type="entry name" value="PAS domain"/>
    <property type="match status" value="2"/>
</dbReference>
<dbReference type="SMART" id="SM00091">
    <property type="entry name" value="PAS"/>
    <property type="match status" value="2"/>
</dbReference>
<dbReference type="InterPro" id="IPR004358">
    <property type="entry name" value="Sig_transdc_His_kin-like_C"/>
</dbReference>
<protein>
    <recommendedName>
        <fullName evidence="2">histidine kinase</fullName>
        <ecNumber evidence="2">2.7.13.3</ecNumber>
    </recommendedName>
</protein>
<dbReference type="Gene3D" id="3.30.565.10">
    <property type="entry name" value="Histidine kinase-like ATPase, C-terminal domain"/>
    <property type="match status" value="1"/>
</dbReference>
<feature type="domain" description="PAS" evidence="9">
    <location>
        <begin position="29"/>
        <end position="100"/>
    </location>
</feature>
<dbReference type="InterPro" id="IPR036097">
    <property type="entry name" value="HisK_dim/P_sf"/>
</dbReference>
<dbReference type="SMART" id="SM00388">
    <property type="entry name" value="HisKA"/>
    <property type="match status" value="1"/>
</dbReference>
<evidence type="ECO:0000256" key="2">
    <source>
        <dbReference type="ARBA" id="ARBA00012438"/>
    </source>
</evidence>
<feature type="domain" description="Histidine kinase" evidence="7">
    <location>
        <begin position="344"/>
        <end position="564"/>
    </location>
</feature>
<evidence type="ECO:0000313" key="11">
    <source>
        <dbReference type="EMBL" id="GAA4018964.1"/>
    </source>
</evidence>
<evidence type="ECO:0000313" key="12">
    <source>
        <dbReference type="Proteomes" id="UP001500235"/>
    </source>
</evidence>
<dbReference type="Gene3D" id="1.10.287.130">
    <property type="match status" value="1"/>
</dbReference>
<feature type="domain" description="PAC" evidence="10">
    <location>
        <begin position="102"/>
        <end position="155"/>
    </location>
</feature>
<dbReference type="InterPro" id="IPR036890">
    <property type="entry name" value="HATPase_C_sf"/>
</dbReference>
<dbReference type="InterPro" id="IPR003661">
    <property type="entry name" value="HisK_dim/P_dom"/>
</dbReference>
<gene>
    <name evidence="11" type="ORF">GCM10022280_18300</name>
</gene>
<dbReference type="InterPro" id="IPR011006">
    <property type="entry name" value="CheY-like_superfamily"/>
</dbReference>
<dbReference type="SUPFAM" id="SSF52172">
    <property type="entry name" value="CheY-like"/>
    <property type="match status" value="1"/>
</dbReference>
<dbReference type="InterPro" id="IPR000014">
    <property type="entry name" value="PAS"/>
</dbReference>
<dbReference type="Pfam" id="PF00072">
    <property type="entry name" value="Response_reg"/>
    <property type="match status" value="1"/>
</dbReference>
<dbReference type="PROSITE" id="PS50112">
    <property type="entry name" value="PAS"/>
    <property type="match status" value="1"/>
</dbReference>
<dbReference type="PANTHER" id="PTHR43065:SF42">
    <property type="entry name" value="TWO-COMPONENT SENSOR PPRA"/>
    <property type="match status" value="1"/>
</dbReference>
<dbReference type="PROSITE" id="PS50110">
    <property type="entry name" value="RESPONSE_REGULATORY"/>
    <property type="match status" value="1"/>
</dbReference>
<feature type="modified residue" description="4-aspartylphosphate" evidence="4">
    <location>
        <position position="637"/>
    </location>
</feature>
<keyword evidence="3 4" id="KW-0597">Phosphoprotein</keyword>
<dbReference type="Gene3D" id="3.40.50.2300">
    <property type="match status" value="1"/>
</dbReference>
<dbReference type="PROSITE" id="PS50109">
    <property type="entry name" value="HIS_KIN"/>
    <property type="match status" value="1"/>
</dbReference>
<dbReference type="InterPro" id="IPR001789">
    <property type="entry name" value="Sig_transdc_resp-reg_receiver"/>
</dbReference>